<feature type="transmembrane region" description="Helical" evidence="5">
    <location>
        <begin position="97"/>
        <end position="119"/>
    </location>
</feature>
<feature type="transmembrane region" description="Helical" evidence="5">
    <location>
        <begin position="28"/>
        <end position="44"/>
    </location>
</feature>
<keyword evidence="2 5" id="KW-0812">Transmembrane</keyword>
<dbReference type="AlphaFoldDB" id="A0A1F5YLU2"/>
<evidence type="ECO:0000256" key="4">
    <source>
        <dbReference type="ARBA" id="ARBA00023136"/>
    </source>
</evidence>
<organism evidence="6 7">
    <name type="scientific">Candidatus Glassbacteria bacterium RIFCSPLOWO2_12_FULL_58_11</name>
    <dbReference type="NCBI Taxonomy" id="1817867"/>
    <lineage>
        <taxon>Bacteria</taxon>
        <taxon>Candidatus Glassiibacteriota</taxon>
    </lineage>
</organism>
<dbReference type="PANTHER" id="PTHR37306">
    <property type="entry name" value="COLICIN V PRODUCTION PROTEIN"/>
    <property type="match status" value="1"/>
</dbReference>
<evidence type="ECO:0000256" key="1">
    <source>
        <dbReference type="ARBA" id="ARBA00004141"/>
    </source>
</evidence>
<accession>A0A1F5YLU2</accession>
<evidence type="ECO:0000313" key="7">
    <source>
        <dbReference type="Proteomes" id="UP000179129"/>
    </source>
</evidence>
<evidence type="ECO:0000313" key="6">
    <source>
        <dbReference type="EMBL" id="OGG00937.1"/>
    </source>
</evidence>
<dbReference type="GO" id="GO:0009403">
    <property type="term" value="P:toxin biosynthetic process"/>
    <property type="evidence" value="ECO:0007669"/>
    <property type="project" value="InterPro"/>
</dbReference>
<evidence type="ECO:0000256" key="2">
    <source>
        <dbReference type="ARBA" id="ARBA00022692"/>
    </source>
</evidence>
<reference evidence="6 7" key="1">
    <citation type="journal article" date="2016" name="Nat. Commun.">
        <title>Thousands of microbial genomes shed light on interconnected biogeochemical processes in an aquifer system.</title>
        <authorList>
            <person name="Anantharaman K."/>
            <person name="Brown C.T."/>
            <person name="Hug L.A."/>
            <person name="Sharon I."/>
            <person name="Castelle C.J."/>
            <person name="Probst A.J."/>
            <person name="Thomas B.C."/>
            <person name="Singh A."/>
            <person name="Wilkins M.J."/>
            <person name="Karaoz U."/>
            <person name="Brodie E.L."/>
            <person name="Williams K.H."/>
            <person name="Hubbard S.S."/>
            <person name="Banfield J.F."/>
        </authorList>
    </citation>
    <scope>NUCLEOTIDE SEQUENCE [LARGE SCALE GENOMIC DNA]</scope>
</reference>
<keyword evidence="4 5" id="KW-0472">Membrane</keyword>
<protein>
    <recommendedName>
        <fullName evidence="8">Colicin V production protein</fullName>
    </recommendedName>
</protein>
<comment type="caution">
    <text evidence="6">The sequence shown here is derived from an EMBL/GenBank/DDBJ whole genome shotgun (WGS) entry which is preliminary data.</text>
</comment>
<dbReference type="GO" id="GO:0016020">
    <property type="term" value="C:membrane"/>
    <property type="evidence" value="ECO:0007669"/>
    <property type="project" value="UniProtKB-SubCell"/>
</dbReference>
<evidence type="ECO:0008006" key="8">
    <source>
        <dbReference type="Google" id="ProtNLM"/>
    </source>
</evidence>
<dbReference type="STRING" id="1817867.A3F83_06370"/>
<evidence type="ECO:0000256" key="5">
    <source>
        <dbReference type="SAM" id="Phobius"/>
    </source>
</evidence>
<keyword evidence="3 5" id="KW-1133">Transmembrane helix</keyword>
<evidence type="ECO:0000256" key="3">
    <source>
        <dbReference type="ARBA" id="ARBA00022989"/>
    </source>
</evidence>
<dbReference type="PANTHER" id="PTHR37306:SF1">
    <property type="entry name" value="COLICIN V PRODUCTION PROTEIN"/>
    <property type="match status" value="1"/>
</dbReference>
<comment type="subcellular location">
    <subcellularLocation>
        <location evidence="1">Membrane</location>
        <topology evidence="1">Multi-pass membrane protein</topology>
    </subcellularLocation>
</comment>
<feature type="transmembrane region" description="Helical" evidence="5">
    <location>
        <begin position="64"/>
        <end position="85"/>
    </location>
</feature>
<dbReference type="Pfam" id="PF02674">
    <property type="entry name" value="Colicin_V"/>
    <property type="match status" value="1"/>
</dbReference>
<dbReference type="EMBL" id="MFIX01000233">
    <property type="protein sequence ID" value="OGG00937.1"/>
    <property type="molecule type" value="Genomic_DNA"/>
</dbReference>
<name>A0A1F5YLU2_9BACT</name>
<proteinExistence type="predicted"/>
<dbReference type="Proteomes" id="UP000179129">
    <property type="component" value="Unassembled WGS sequence"/>
</dbReference>
<dbReference type="InterPro" id="IPR003825">
    <property type="entry name" value="Colicin-V_CvpA"/>
</dbReference>
<sequence length="166" mass="18076">MTVVDFIIIGICLFFTLQGLFKGFLLEVFGILALAAGTLAAVKFHDYPKVWFESIFPPGPSLEAAGFISVFIAVWLAVKVMGWMLSRNMGEAETNPFSRLAGGALGLCKCVLFISMFIYTAESAFPGNKFTGHNKVTPLFLDVAHRIQAVAPFPTLPDLSNLPDAR</sequence>
<gene>
    <name evidence="6" type="ORF">A3F83_06370</name>
</gene>